<dbReference type="AlphaFoldDB" id="A0A565CA10"/>
<feature type="compositionally biased region" description="Acidic residues" evidence="1">
    <location>
        <begin position="22"/>
        <end position="32"/>
    </location>
</feature>
<protein>
    <submittedName>
        <fullName evidence="2">Uncharacterized protein</fullName>
    </submittedName>
</protein>
<feature type="region of interest" description="Disordered" evidence="1">
    <location>
        <begin position="1"/>
        <end position="36"/>
    </location>
</feature>
<reference evidence="2" key="1">
    <citation type="submission" date="2019-07" db="EMBL/GenBank/DDBJ databases">
        <authorList>
            <person name="Dittberner H."/>
        </authorList>
    </citation>
    <scope>NUCLEOTIDE SEQUENCE [LARGE SCALE GENOMIC DNA]</scope>
</reference>
<dbReference type="EMBL" id="CABITT030000007">
    <property type="protein sequence ID" value="VVB10486.1"/>
    <property type="molecule type" value="Genomic_DNA"/>
</dbReference>
<keyword evidence="3" id="KW-1185">Reference proteome</keyword>
<name>A0A565CA10_9BRAS</name>
<gene>
    <name evidence="2" type="ORF">ANE_LOCUS20930</name>
</gene>
<comment type="caution">
    <text evidence="2">The sequence shown here is derived from an EMBL/GenBank/DDBJ whole genome shotgun (WGS) entry which is preliminary data.</text>
</comment>
<organism evidence="2 3">
    <name type="scientific">Arabis nemorensis</name>
    <dbReference type="NCBI Taxonomy" id="586526"/>
    <lineage>
        <taxon>Eukaryota</taxon>
        <taxon>Viridiplantae</taxon>
        <taxon>Streptophyta</taxon>
        <taxon>Embryophyta</taxon>
        <taxon>Tracheophyta</taxon>
        <taxon>Spermatophyta</taxon>
        <taxon>Magnoliopsida</taxon>
        <taxon>eudicotyledons</taxon>
        <taxon>Gunneridae</taxon>
        <taxon>Pentapetalae</taxon>
        <taxon>rosids</taxon>
        <taxon>malvids</taxon>
        <taxon>Brassicales</taxon>
        <taxon>Brassicaceae</taxon>
        <taxon>Arabideae</taxon>
        <taxon>Arabis</taxon>
    </lineage>
</organism>
<accession>A0A565CA10</accession>
<evidence type="ECO:0000256" key="1">
    <source>
        <dbReference type="SAM" id="MobiDB-lite"/>
    </source>
</evidence>
<evidence type="ECO:0000313" key="3">
    <source>
        <dbReference type="Proteomes" id="UP000489600"/>
    </source>
</evidence>
<sequence>MDDASLEIDVSDSEDYGREVSEVGEQESDAEETFGLGPFRGHDVVDTYRWKEALTTMISWTRFDDQMFRWT</sequence>
<dbReference type="Proteomes" id="UP000489600">
    <property type="component" value="Unassembled WGS sequence"/>
</dbReference>
<evidence type="ECO:0000313" key="2">
    <source>
        <dbReference type="EMBL" id="VVB10486.1"/>
    </source>
</evidence>
<proteinExistence type="predicted"/>
<feature type="compositionally biased region" description="Acidic residues" evidence="1">
    <location>
        <begin position="1"/>
        <end position="14"/>
    </location>
</feature>